<keyword evidence="4 10" id="KW-0812">Transmembrane</keyword>
<evidence type="ECO:0000256" key="8">
    <source>
        <dbReference type="ARBA" id="ARBA00023239"/>
    </source>
</evidence>
<dbReference type="Proteomes" id="UP000504607">
    <property type="component" value="Chromosome 1"/>
</dbReference>
<dbReference type="OrthoDB" id="408954at2759"/>
<dbReference type="InterPro" id="IPR006694">
    <property type="entry name" value="Fatty_acid_hydroxylase"/>
</dbReference>
<keyword evidence="5" id="KW-0256">Endoplasmic reticulum</keyword>
<evidence type="ECO:0000256" key="6">
    <source>
        <dbReference type="ARBA" id="ARBA00022989"/>
    </source>
</evidence>
<dbReference type="KEGG" id="egu:105039671"/>
<dbReference type="AlphaFoldDB" id="A0A6I9QRP3"/>
<comment type="catalytic activity">
    <reaction evidence="9">
        <text>a long-chain fatty aldehyde + 2 NADPH + O2 + H(+) = a long-chain alkane + formate + 2 NADP(+) + H2O</text>
        <dbReference type="Rhea" id="RHEA:21440"/>
        <dbReference type="ChEBI" id="CHEBI:15377"/>
        <dbReference type="ChEBI" id="CHEBI:15378"/>
        <dbReference type="ChEBI" id="CHEBI:15379"/>
        <dbReference type="ChEBI" id="CHEBI:15740"/>
        <dbReference type="ChEBI" id="CHEBI:17176"/>
        <dbReference type="ChEBI" id="CHEBI:57783"/>
        <dbReference type="ChEBI" id="CHEBI:58349"/>
        <dbReference type="ChEBI" id="CHEBI:83563"/>
        <dbReference type="EC" id="4.1.99.5"/>
    </reaction>
</comment>
<reference evidence="13" key="1">
    <citation type="submission" date="2025-08" db="UniProtKB">
        <authorList>
            <consortium name="RefSeq"/>
        </authorList>
    </citation>
    <scope>IDENTIFICATION</scope>
</reference>
<dbReference type="Pfam" id="PF04116">
    <property type="entry name" value="FA_hydroxylase"/>
    <property type="match status" value="1"/>
</dbReference>
<evidence type="ECO:0000256" key="1">
    <source>
        <dbReference type="ARBA" id="ARBA00004477"/>
    </source>
</evidence>
<dbReference type="GO" id="GO:0005506">
    <property type="term" value="F:iron ion binding"/>
    <property type="evidence" value="ECO:0007669"/>
    <property type="project" value="InterPro"/>
</dbReference>
<comment type="similarity">
    <text evidence="2">Belongs to the sterol desaturase family.</text>
</comment>
<feature type="transmembrane region" description="Helical" evidence="10">
    <location>
        <begin position="12"/>
        <end position="32"/>
    </location>
</feature>
<comment type="subcellular location">
    <subcellularLocation>
        <location evidence="1">Endoplasmic reticulum membrane</location>
        <topology evidence="1">Multi-pass membrane protein</topology>
    </subcellularLocation>
</comment>
<evidence type="ECO:0000256" key="10">
    <source>
        <dbReference type="SAM" id="Phobius"/>
    </source>
</evidence>
<dbReference type="PANTHER" id="PTHR11863">
    <property type="entry name" value="STEROL DESATURASE"/>
    <property type="match status" value="1"/>
</dbReference>
<name>A0A6I9QRP3_ELAGV</name>
<accession>A0A6I9QRP3</accession>
<keyword evidence="7 10" id="KW-0472">Membrane</keyword>
<dbReference type="EC" id="4.1.99.5" evidence="3"/>
<protein>
    <recommendedName>
        <fullName evidence="3">aldehyde oxygenase (deformylating)</fullName>
        <ecNumber evidence="3">4.1.99.5</ecNumber>
    </recommendedName>
</protein>
<evidence type="ECO:0000256" key="9">
    <source>
        <dbReference type="ARBA" id="ARBA00047909"/>
    </source>
</evidence>
<keyword evidence="8" id="KW-0456">Lyase</keyword>
<sequence length="256" mass="29557">MDFFGSDEFLVMFVPILVYWIYSGIYEVLSPLEKYRLHSKRDEDIKNLVSKRDVLKGVLFQQAIQATISLIACKMSGQDAEAATNSDSSLLTVARQFFVAMVVFDTWQYFVHRYMHLNKFLYRNIHSWHHRIVAPYAFAAQYNHPIDGIVTETLSGAMAFFISGMSTRTSIFFFSFATIKGIDDHCGLMLPWNPFHMLFRNNTAYHDIHHQLAGSKCNFAQPFFVVWDKILGTYEPYTIERRVGGGFEARVAKRST</sequence>
<evidence type="ECO:0000313" key="13">
    <source>
        <dbReference type="RefSeq" id="XP_010914204.1"/>
    </source>
</evidence>
<evidence type="ECO:0000256" key="4">
    <source>
        <dbReference type="ARBA" id="ARBA00022692"/>
    </source>
</evidence>
<evidence type="ECO:0000256" key="3">
    <source>
        <dbReference type="ARBA" id="ARBA00013146"/>
    </source>
</evidence>
<proteinExistence type="inferred from homology"/>
<feature type="domain" description="Fatty acid hydroxylase" evidence="11">
    <location>
        <begin position="97"/>
        <end position="233"/>
    </location>
</feature>
<dbReference type="RefSeq" id="XP_010914204.1">
    <property type="nucleotide sequence ID" value="XM_010915902.3"/>
</dbReference>
<dbReference type="GO" id="GO:0005789">
    <property type="term" value="C:endoplasmic reticulum membrane"/>
    <property type="evidence" value="ECO:0007669"/>
    <property type="project" value="UniProtKB-SubCell"/>
</dbReference>
<dbReference type="InParanoid" id="A0A6I9QRP3"/>
<dbReference type="InterPro" id="IPR050307">
    <property type="entry name" value="Sterol_Desaturase_Related"/>
</dbReference>
<dbReference type="GeneID" id="105039671"/>
<keyword evidence="6 10" id="KW-1133">Transmembrane helix</keyword>
<evidence type="ECO:0000313" key="12">
    <source>
        <dbReference type="Proteomes" id="UP000504607"/>
    </source>
</evidence>
<dbReference type="GO" id="GO:0071771">
    <property type="term" value="F:aldehyde oxygenase (deformylating) activity"/>
    <property type="evidence" value="ECO:0007669"/>
    <property type="project" value="UniProtKB-EC"/>
</dbReference>
<evidence type="ECO:0000259" key="11">
    <source>
        <dbReference type="Pfam" id="PF04116"/>
    </source>
</evidence>
<gene>
    <name evidence="13" type="primary">LOC105039671</name>
</gene>
<evidence type="ECO:0000256" key="7">
    <source>
        <dbReference type="ARBA" id="ARBA00023136"/>
    </source>
</evidence>
<evidence type="ECO:0000256" key="2">
    <source>
        <dbReference type="ARBA" id="ARBA00009324"/>
    </source>
</evidence>
<keyword evidence="12" id="KW-1185">Reference proteome</keyword>
<organism evidence="12 13">
    <name type="scientific">Elaeis guineensis var. tenera</name>
    <name type="common">Oil palm</name>
    <dbReference type="NCBI Taxonomy" id="51953"/>
    <lineage>
        <taxon>Eukaryota</taxon>
        <taxon>Viridiplantae</taxon>
        <taxon>Streptophyta</taxon>
        <taxon>Embryophyta</taxon>
        <taxon>Tracheophyta</taxon>
        <taxon>Spermatophyta</taxon>
        <taxon>Magnoliopsida</taxon>
        <taxon>Liliopsida</taxon>
        <taxon>Arecaceae</taxon>
        <taxon>Arecoideae</taxon>
        <taxon>Cocoseae</taxon>
        <taxon>Elaeidinae</taxon>
        <taxon>Elaeis</taxon>
    </lineage>
</organism>
<dbReference type="GO" id="GO:0016491">
    <property type="term" value="F:oxidoreductase activity"/>
    <property type="evidence" value="ECO:0007669"/>
    <property type="project" value="InterPro"/>
</dbReference>
<dbReference type="GO" id="GO:0008610">
    <property type="term" value="P:lipid biosynthetic process"/>
    <property type="evidence" value="ECO:0007669"/>
    <property type="project" value="InterPro"/>
</dbReference>
<evidence type="ECO:0000256" key="5">
    <source>
        <dbReference type="ARBA" id="ARBA00022824"/>
    </source>
</evidence>